<evidence type="ECO:0000256" key="2">
    <source>
        <dbReference type="ARBA" id="ARBA00022723"/>
    </source>
</evidence>
<keyword evidence="2" id="KW-0479">Metal-binding</keyword>
<dbReference type="PIRSF" id="PIRSF039012">
    <property type="entry name" value="ASP"/>
    <property type="match status" value="1"/>
</dbReference>
<evidence type="ECO:0000256" key="4">
    <source>
        <dbReference type="ARBA" id="ARBA00022833"/>
    </source>
</evidence>
<dbReference type="CDD" id="cd06251">
    <property type="entry name" value="M14_ASTE_ASPA-like"/>
    <property type="match status" value="1"/>
</dbReference>
<keyword evidence="3" id="KW-0378">Hydrolase</keyword>
<keyword evidence="7" id="KW-1185">Reference proteome</keyword>
<dbReference type="Proteomes" id="UP000092164">
    <property type="component" value="Unassembled WGS sequence"/>
</dbReference>
<dbReference type="GO" id="GO:0016811">
    <property type="term" value="F:hydrolase activity, acting on carbon-nitrogen (but not peptide) bonds, in linear amides"/>
    <property type="evidence" value="ECO:0007669"/>
    <property type="project" value="InterPro"/>
</dbReference>
<comment type="caution">
    <text evidence="6">The sequence shown here is derived from an EMBL/GenBank/DDBJ whole genome shotgun (WGS) entry which is preliminary data.</text>
</comment>
<gene>
    <name evidence="6" type="ORF">A9200_17895</name>
</gene>
<sequence>MINKKYTVLGETIKKGKGAQLNLDIAKLHTRTKIEVPVIVQRGKKDGPTLLITGGIHGNEINGVEIVRQLVSNKYNMPECGMVICIPVVNIFGFLNQTRQFPDGRDLNRVFPGSLRGSLASRFAYHLVKDIAPVIDYCIDYHTGGDSRFNAPQIRIDKDDADGLALAKIFGAEFIVKSAGREKSFRETLHKLDKKVLLYEGGKSLHIDKEITDTGVVGALRMMQHLGMRNFEKELAQYLTLETTPKLVHASKWSRAKHSGMFHPTVHVGQKIKKGGKLGSISGPFGYFEKKILAKNSGYIICINQSPIVNQGDAIFHIAYDVE</sequence>
<dbReference type="GO" id="GO:0016788">
    <property type="term" value="F:hydrolase activity, acting on ester bonds"/>
    <property type="evidence" value="ECO:0007669"/>
    <property type="project" value="InterPro"/>
</dbReference>
<reference evidence="7" key="1">
    <citation type="submission" date="2016-06" db="EMBL/GenBank/DDBJ databases">
        <authorList>
            <person name="Zhan P."/>
        </authorList>
    </citation>
    <scope>NUCLEOTIDE SEQUENCE [LARGE SCALE GENOMIC DNA]</scope>
    <source>
        <strain evidence="7">T28</strain>
    </source>
</reference>
<dbReference type="EMBL" id="LZFP01000014">
    <property type="protein sequence ID" value="OBR38368.1"/>
    <property type="molecule type" value="Genomic_DNA"/>
</dbReference>
<dbReference type="KEGG" id="mart:BTR34_15515"/>
<dbReference type="RefSeq" id="WP_068485099.1">
    <property type="nucleotide sequence ID" value="NZ_CP018760.1"/>
</dbReference>
<evidence type="ECO:0000259" key="5">
    <source>
        <dbReference type="Pfam" id="PF24827"/>
    </source>
</evidence>
<dbReference type="InterPro" id="IPR043795">
    <property type="entry name" value="N-alpha-Ac-DABA-like"/>
</dbReference>
<proteinExistence type="predicted"/>
<evidence type="ECO:0000256" key="3">
    <source>
        <dbReference type="ARBA" id="ARBA00022801"/>
    </source>
</evidence>
<dbReference type="GO" id="GO:0046872">
    <property type="term" value="F:metal ion binding"/>
    <property type="evidence" value="ECO:0007669"/>
    <property type="project" value="UniProtKB-KW"/>
</dbReference>
<dbReference type="PANTHER" id="PTHR37326:SF2">
    <property type="entry name" value="SUCCINYLGLUTAMATE DESUCCINYLASE_ASPARTOACYLASE FAMILY PROTEIN"/>
    <property type="match status" value="1"/>
</dbReference>
<dbReference type="InterPro" id="IPR053138">
    <property type="entry name" value="N-alpha-Ac-DABA_deacetylase"/>
</dbReference>
<dbReference type="SUPFAM" id="SSF53187">
    <property type="entry name" value="Zn-dependent exopeptidases"/>
    <property type="match status" value="1"/>
</dbReference>
<name>A0A1B7Z6M9_9FLAO</name>
<dbReference type="Pfam" id="PF24827">
    <property type="entry name" value="AstE_AspA_cat"/>
    <property type="match status" value="1"/>
</dbReference>
<dbReference type="InterPro" id="IPR055438">
    <property type="entry name" value="AstE_AspA_cat"/>
</dbReference>
<feature type="domain" description="Succinylglutamate desuccinylase/Aspartoacylase catalytic" evidence="5">
    <location>
        <begin position="46"/>
        <end position="226"/>
    </location>
</feature>
<comment type="cofactor">
    <cofactor evidence="1">
        <name>Zn(2+)</name>
        <dbReference type="ChEBI" id="CHEBI:29105"/>
    </cofactor>
</comment>
<keyword evidence="4" id="KW-0862">Zinc</keyword>
<evidence type="ECO:0000256" key="1">
    <source>
        <dbReference type="ARBA" id="ARBA00001947"/>
    </source>
</evidence>
<evidence type="ECO:0000313" key="7">
    <source>
        <dbReference type="Proteomes" id="UP000092164"/>
    </source>
</evidence>
<dbReference type="Gene3D" id="3.40.630.10">
    <property type="entry name" value="Zn peptidases"/>
    <property type="match status" value="1"/>
</dbReference>
<dbReference type="OrthoDB" id="9782876at2"/>
<dbReference type="PANTHER" id="PTHR37326">
    <property type="entry name" value="BLL3975 PROTEIN"/>
    <property type="match status" value="1"/>
</dbReference>
<accession>A0A1B7Z6M9</accession>
<dbReference type="STRING" id="1836467.BTR34_15515"/>
<evidence type="ECO:0000313" key="6">
    <source>
        <dbReference type="EMBL" id="OBR38368.1"/>
    </source>
</evidence>
<protein>
    <submittedName>
        <fullName evidence="6">Succinylglutamate desuccinylase</fullName>
    </submittedName>
</protein>
<dbReference type="AlphaFoldDB" id="A0A1B7Z6M9"/>
<organism evidence="6 7">
    <name type="scientific">Maribacter hydrothermalis</name>
    <dbReference type="NCBI Taxonomy" id="1836467"/>
    <lineage>
        <taxon>Bacteria</taxon>
        <taxon>Pseudomonadati</taxon>
        <taxon>Bacteroidota</taxon>
        <taxon>Flavobacteriia</taxon>
        <taxon>Flavobacteriales</taxon>
        <taxon>Flavobacteriaceae</taxon>
        <taxon>Maribacter</taxon>
    </lineage>
</organism>